<sequence>MFKSRRLPSFLIEGKVDEELEDFTDDFGQPDLDAIVRACVDRLDPHPDLEERVLKTARKACERIGFPMGEHAEFDLYPWLAPQIFHERVVRDVYSGESREPGEARVAFVSVHHDKRGVAEYVYRTLERLEPEAVCLETSPAGLETAFHYTLSPLPHAGIEVMARVPTKMLMGPFRDLYGALVYCLREGVPAIPVDVPSSLKLKESRKNPECLRDPIVFEYTSEVERVLGPTGELFFREYEEVEPVLRRLGGEIRTNVSLVASETFVRFHLEFRERYMLSRIADVTEDFDRVAVVVGAVHTSAMERAWREGEFRYLEPSPEDFKGVEWELSPRYKRHKLVVGGRRR</sequence>
<protein>
    <submittedName>
        <fullName evidence="1">Uncharacterized protein</fullName>
    </submittedName>
</protein>
<reference evidence="1" key="1">
    <citation type="journal article" date="2020" name="bioRxiv">
        <title>A rank-normalized archaeal taxonomy based on genome phylogeny resolves widespread incomplete and uneven classifications.</title>
        <authorList>
            <person name="Rinke C."/>
            <person name="Chuvochina M."/>
            <person name="Mussig A.J."/>
            <person name="Chaumeil P.-A."/>
            <person name="Waite D.W."/>
            <person name="Whitman W.B."/>
            <person name="Parks D.H."/>
            <person name="Hugenholtz P."/>
        </authorList>
    </citation>
    <scope>NUCLEOTIDE SEQUENCE</scope>
    <source>
        <strain evidence="1">UBA8853</strain>
    </source>
</reference>
<dbReference type="RefSeq" id="WP_011019789.1">
    <property type="nucleotide sequence ID" value="NZ_DUJS01000003.1"/>
</dbReference>
<accession>A0A832T6I5</accession>
<organism evidence="1 2">
    <name type="scientific">Methanopyrus kandleri</name>
    <dbReference type="NCBI Taxonomy" id="2320"/>
    <lineage>
        <taxon>Archaea</taxon>
        <taxon>Methanobacteriati</taxon>
        <taxon>Methanobacteriota</taxon>
        <taxon>Methanomada group</taxon>
        <taxon>Methanopyri</taxon>
        <taxon>Methanopyrales</taxon>
        <taxon>Methanopyraceae</taxon>
        <taxon>Methanopyrus</taxon>
    </lineage>
</organism>
<evidence type="ECO:0000313" key="1">
    <source>
        <dbReference type="EMBL" id="HII70247.1"/>
    </source>
</evidence>
<dbReference type="Proteomes" id="UP000619545">
    <property type="component" value="Unassembled WGS sequence"/>
</dbReference>
<comment type="caution">
    <text evidence="1">The sequence shown here is derived from an EMBL/GenBank/DDBJ whole genome shotgun (WGS) entry which is preliminary data.</text>
</comment>
<proteinExistence type="predicted"/>
<dbReference type="EMBL" id="DUJS01000003">
    <property type="protein sequence ID" value="HII70247.1"/>
    <property type="molecule type" value="Genomic_DNA"/>
</dbReference>
<evidence type="ECO:0000313" key="2">
    <source>
        <dbReference type="Proteomes" id="UP000619545"/>
    </source>
</evidence>
<gene>
    <name evidence="1" type="ORF">HA336_03325</name>
</gene>
<dbReference type="AlphaFoldDB" id="A0A832T6I5"/>
<dbReference type="GeneID" id="1478016"/>
<name>A0A832T6I5_9EURY</name>